<feature type="transmembrane region" description="Helical" evidence="1">
    <location>
        <begin position="12"/>
        <end position="31"/>
    </location>
</feature>
<evidence type="ECO:0000256" key="1">
    <source>
        <dbReference type="SAM" id="Phobius"/>
    </source>
</evidence>
<evidence type="ECO:0000313" key="5">
    <source>
        <dbReference type="Proteomes" id="UP001596028"/>
    </source>
</evidence>
<evidence type="ECO:0000259" key="3">
    <source>
        <dbReference type="Pfam" id="PF23494"/>
    </source>
</evidence>
<keyword evidence="5" id="KW-1185">Reference proteome</keyword>
<reference evidence="5" key="1">
    <citation type="journal article" date="2019" name="Int. J. Syst. Evol. Microbiol.">
        <title>The Global Catalogue of Microorganisms (GCM) 10K type strain sequencing project: providing services to taxonomists for standard genome sequencing and annotation.</title>
        <authorList>
            <consortium name="The Broad Institute Genomics Platform"/>
            <consortium name="The Broad Institute Genome Sequencing Center for Infectious Disease"/>
            <person name="Wu L."/>
            <person name="Ma J."/>
        </authorList>
    </citation>
    <scope>NUCLEOTIDE SEQUENCE [LARGE SCALE GENOMIC DNA]</scope>
    <source>
        <strain evidence="5">CCUG 49571</strain>
    </source>
</reference>
<keyword evidence="1" id="KW-1133">Transmembrane helix</keyword>
<dbReference type="InterPro" id="IPR057798">
    <property type="entry name" value="PH_YqeB"/>
</dbReference>
<proteinExistence type="predicted"/>
<dbReference type="Pfam" id="PF23494">
    <property type="entry name" value="bPH_10"/>
    <property type="match status" value="1"/>
</dbReference>
<sequence length="224" mass="25775">MKNTSVIGLGFVEKLLVGIGPILMGAIGWFIPRLLELLKKLPFLAEARVIELLDSFNPVWVSIICMCIGLIAGILFSLTIYSEALKMRISSEDIHVSKDDQVKQIARANVKAVYADQRQVVVIDQADREWLCELSDIPPSKLKDTFLFHDFPWVDHDPYEPEYKLWKLEDERFNSSANAILYERRNALRDGDKKKAKHLRKDLNELGIFVKDQGEEQYVRSIKQ</sequence>
<dbReference type="InterPro" id="IPR056411">
    <property type="entry name" value="CysS_C"/>
</dbReference>
<keyword evidence="1" id="KW-0812">Transmembrane</keyword>
<dbReference type="EMBL" id="JBHSEP010000015">
    <property type="protein sequence ID" value="MFC4600247.1"/>
    <property type="molecule type" value="Genomic_DNA"/>
</dbReference>
<protein>
    <recommendedName>
        <fullName evidence="6">50S ribosomal protein L29</fullName>
    </recommendedName>
</protein>
<evidence type="ECO:0000313" key="4">
    <source>
        <dbReference type="EMBL" id="MFC4600247.1"/>
    </source>
</evidence>
<feature type="domain" description="YqeB PH" evidence="3">
    <location>
        <begin position="6"/>
        <end position="153"/>
    </location>
</feature>
<evidence type="ECO:0008006" key="6">
    <source>
        <dbReference type="Google" id="ProtNLM"/>
    </source>
</evidence>
<name>A0ABV9FHJ8_9BACL</name>
<keyword evidence="1" id="KW-0472">Membrane</keyword>
<comment type="caution">
    <text evidence="4">The sequence shown here is derived from an EMBL/GenBank/DDBJ whole genome shotgun (WGS) entry which is preliminary data.</text>
</comment>
<dbReference type="Pfam" id="PF23493">
    <property type="entry name" value="CysS_C"/>
    <property type="match status" value="1"/>
</dbReference>
<dbReference type="RefSeq" id="WP_378099154.1">
    <property type="nucleotide sequence ID" value="NZ_JBHSEP010000015.1"/>
</dbReference>
<gene>
    <name evidence="4" type="ORF">ACFO3S_18530</name>
</gene>
<organism evidence="4 5">
    <name type="scientific">Cohnella hongkongensis</name>
    <dbReference type="NCBI Taxonomy" id="178337"/>
    <lineage>
        <taxon>Bacteria</taxon>
        <taxon>Bacillati</taxon>
        <taxon>Bacillota</taxon>
        <taxon>Bacilli</taxon>
        <taxon>Bacillales</taxon>
        <taxon>Paenibacillaceae</taxon>
        <taxon>Cohnella</taxon>
    </lineage>
</organism>
<evidence type="ECO:0000259" key="2">
    <source>
        <dbReference type="Pfam" id="PF23493"/>
    </source>
</evidence>
<accession>A0ABV9FHJ8</accession>
<feature type="domain" description="Cysteinyl-tRNA ligase anticodon binding" evidence="2">
    <location>
        <begin position="173"/>
        <end position="220"/>
    </location>
</feature>
<dbReference type="Proteomes" id="UP001596028">
    <property type="component" value="Unassembled WGS sequence"/>
</dbReference>
<feature type="transmembrane region" description="Helical" evidence="1">
    <location>
        <begin position="59"/>
        <end position="81"/>
    </location>
</feature>